<keyword evidence="3" id="KW-0456">Lyase</keyword>
<dbReference type="Gene3D" id="1.20.200.10">
    <property type="entry name" value="Fumarase/aspartase (Central domain)"/>
    <property type="match status" value="1"/>
</dbReference>
<dbReference type="Pfam" id="PF00206">
    <property type="entry name" value="Lyase_1"/>
    <property type="match status" value="1"/>
</dbReference>
<dbReference type="Gene3D" id="1.10.40.30">
    <property type="entry name" value="Fumarase/aspartase (C-terminal domain)"/>
    <property type="match status" value="1"/>
</dbReference>
<gene>
    <name evidence="3" type="ORF">RQP53_19315</name>
</gene>
<proteinExistence type="inferred from homology"/>
<comment type="caution">
    <text evidence="3">The sequence shown here is derived from an EMBL/GenBank/DDBJ whole genome shotgun (WGS) entry which is preliminary data.</text>
</comment>
<dbReference type="InterPro" id="IPR000362">
    <property type="entry name" value="Fumarate_lyase_fam"/>
</dbReference>
<reference evidence="3" key="1">
    <citation type="submission" date="2023-09" db="EMBL/GenBank/DDBJ databases">
        <title>Paucibacter sp. APW11 Genome sequencing and assembly.</title>
        <authorList>
            <person name="Kim I."/>
        </authorList>
    </citation>
    <scope>NUCLEOTIDE SEQUENCE</scope>
    <source>
        <strain evidence="3">APW11</strain>
    </source>
</reference>
<accession>A0ABU3PH43</accession>
<dbReference type="Gene3D" id="1.10.275.10">
    <property type="entry name" value="Fumarase/aspartase (N-terminal domain)"/>
    <property type="match status" value="1"/>
</dbReference>
<dbReference type="GO" id="GO:0016829">
    <property type="term" value="F:lyase activity"/>
    <property type="evidence" value="ECO:0007669"/>
    <property type="project" value="UniProtKB-KW"/>
</dbReference>
<evidence type="ECO:0000259" key="2">
    <source>
        <dbReference type="Pfam" id="PF00206"/>
    </source>
</evidence>
<evidence type="ECO:0000313" key="4">
    <source>
        <dbReference type="Proteomes" id="UP001246372"/>
    </source>
</evidence>
<dbReference type="InterPro" id="IPR022761">
    <property type="entry name" value="Fumarate_lyase_N"/>
</dbReference>
<keyword evidence="4" id="KW-1185">Reference proteome</keyword>
<organism evidence="3 4">
    <name type="scientific">Roseateles aquae</name>
    <dbReference type="NCBI Taxonomy" id="3077235"/>
    <lineage>
        <taxon>Bacteria</taxon>
        <taxon>Pseudomonadati</taxon>
        <taxon>Pseudomonadota</taxon>
        <taxon>Betaproteobacteria</taxon>
        <taxon>Burkholderiales</taxon>
        <taxon>Sphaerotilaceae</taxon>
        <taxon>Roseateles</taxon>
    </lineage>
</organism>
<dbReference type="SUPFAM" id="SSF48557">
    <property type="entry name" value="L-aspartase-like"/>
    <property type="match status" value="1"/>
</dbReference>
<dbReference type="InterPro" id="IPR024083">
    <property type="entry name" value="Fumarase/histidase_N"/>
</dbReference>
<protein>
    <submittedName>
        <fullName evidence="3">Lyase family protein</fullName>
    </submittedName>
</protein>
<dbReference type="Proteomes" id="UP001246372">
    <property type="component" value="Unassembled WGS sequence"/>
</dbReference>
<dbReference type="PANTHER" id="PTHR43172">
    <property type="entry name" value="ADENYLOSUCCINATE LYASE"/>
    <property type="match status" value="1"/>
</dbReference>
<dbReference type="PANTHER" id="PTHR43172:SF2">
    <property type="entry name" value="ADENYLOSUCCINATE LYASE C-TERMINAL DOMAIN-CONTAINING PROTEIN"/>
    <property type="match status" value="1"/>
</dbReference>
<dbReference type="RefSeq" id="WP_315652323.1">
    <property type="nucleotide sequence ID" value="NZ_JAVXZY010000009.1"/>
</dbReference>
<dbReference type="PRINTS" id="PR00149">
    <property type="entry name" value="FUMRATELYASE"/>
</dbReference>
<dbReference type="EMBL" id="JAVXZY010000009">
    <property type="protein sequence ID" value="MDT9001438.1"/>
    <property type="molecule type" value="Genomic_DNA"/>
</dbReference>
<dbReference type="InterPro" id="IPR008948">
    <property type="entry name" value="L-Aspartase-like"/>
</dbReference>
<sequence length="462" mass="49384">MSVLVFEGFLSTPEMVELFGETAIVQAMMDFEAALARGQARAGLMPAAAAQAIASLCRAELYDVAALVAASGRAGSLALPVVRKLAETVALFDPVAAGYVHWGGSSQDLIDTAMVLQTRRALRLIEDDLLTLCGQLMALAERYEATPVLNHGLTPRPQLSSLRVRLLNWLQPLLRSLHGLREAAGEALQLQLAGELASLSVLGDQAQAVAHAVADELQLPLPNMPWQTQRDRWLRLGSELALLCGNLGRVARELSQMAQAERGEALEAVEKPRGELLPSSGPGRPVACLQALAAAQRAPQRMAALLAGMAQDEDCGLGNWQAATAEWAGLLLSTHGALRALTRACAGLQLHPARMLQNIDRQQEQGFAEQLALVLTPLLGKSATQQRLQAMAELGQRRGLGLRSIAREVLGQDAELRGRLPEQRLEALFDPHAAAALADATVSLALQDARMQCELLLAARSG</sequence>
<evidence type="ECO:0000313" key="3">
    <source>
        <dbReference type="EMBL" id="MDT9001438.1"/>
    </source>
</evidence>
<comment type="similarity">
    <text evidence="1">Belongs to the class-II fumarase/aspartase family.</text>
</comment>
<evidence type="ECO:0000256" key="1">
    <source>
        <dbReference type="ARBA" id="ARBA00034772"/>
    </source>
</evidence>
<name>A0ABU3PH43_9BURK</name>
<feature type="domain" description="Fumarate lyase N-terminal" evidence="2">
    <location>
        <begin position="12"/>
        <end position="265"/>
    </location>
</feature>